<gene>
    <name evidence="1 3" type="ORF">BDZ99DRAFT_523250</name>
</gene>
<sequence>MSAGPILLFHAVNGAMVLHSWSEPVERRGGVAMVEWTSDAGDSPPVPDEGPLVDLIGQWSTDARCLPNETAKHLAGDQTLDQYDASNTAEEMAHAVAPSSSGPAVLSVPVPTEQCADAV</sequence>
<reference evidence="3" key="3">
    <citation type="submission" date="2025-04" db="UniProtKB">
        <authorList>
            <consortium name="RefSeq"/>
        </authorList>
    </citation>
    <scope>IDENTIFICATION</scope>
    <source>
        <strain evidence="3">CBS 304.34</strain>
    </source>
</reference>
<keyword evidence="2" id="KW-1185">Reference proteome</keyword>
<accession>A0A6A6YDJ7</accession>
<evidence type="ECO:0000313" key="3">
    <source>
        <dbReference type="RefSeq" id="XP_033573633.1"/>
    </source>
</evidence>
<reference evidence="1 3" key="1">
    <citation type="journal article" date="2020" name="Stud. Mycol.">
        <title>101 Dothideomycetes genomes: a test case for predicting lifestyles and emergence of pathogens.</title>
        <authorList>
            <person name="Haridas S."/>
            <person name="Albert R."/>
            <person name="Binder M."/>
            <person name="Bloem J."/>
            <person name="Labutti K."/>
            <person name="Salamov A."/>
            <person name="Andreopoulos B."/>
            <person name="Baker S."/>
            <person name="Barry K."/>
            <person name="Bills G."/>
            <person name="Bluhm B."/>
            <person name="Cannon C."/>
            <person name="Castanera R."/>
            <person name="Culley D."/>
            <person name="Daum C."/>
            <person name="Ezra D."/>
            <person name="Gonzalez J."/>
            <person name="Henrissat B."/>
            <person name="Kuo A."/>
            <person name="Liang C."/>
            <person name="Lipzen A."/>
            <person name="Lutzoni F."/>
            <person name="Magnuson J."/>
            <person name="Mondo S."/>
            <person name="Nolan M."/>
            <person name="Ohm R."/>
            <person name="Pangilinan J."/>
            <person name="Park H.-J."/>
            <person name="Ramirez L."/>
            <person name="Alfaro M."/>
            <person name="Sun H."/>
            <person name="Tritt A."/>
            <person name="Yoshinaga Y."/>
            <person name="Zwiers L.-H."/>
            <person name="Turgeon B."/>
            <person name="Goodwin S."/>
            <person name="Spatafora J."/>
            <person name="Crous P."/>
            <person name="Grigoriev I."/>
        </authorList>
    </citation>
    <scope>NUCLEOTIDE SEQUENCE</scope>
    <source>
        <strain evidence="1 3">CBS 304.34</strain>
    </source>
</reference>
<dbReference type="RefSeq" id="XP_033573633.1">
    <property type="nucleotide sequence ID" value="XM_033725789.1"/>
</dbReference>
<dbReference type="EMBL" id="MU003706">
    <property type="protein sequence ID" value="KAF2806669.1"/>
    <property type="molecule type" value="Genomic_DNA"/>
</dbReference>
<dbReference type="AlphaFoldDB" id="A0A6A6YDJ7"/>
<dbReference type="GeneID" id="54466682"/>
<name>A0A6A6YDJ7_9PEZI</name>
<reference evidence="3" key="2">
    <citation type="submission" date="2020-04" db="EMBL/GenBank/DDBJ databases">
        <authorList>
            <consortium name="NCBI Genome Project"/>
        </authorList>
    </citation>
    <scope>NUCLEOTIDE SEQUENCE</scope>
    <source>
        <strain evidence="3">CBS 304.34</strain>
    </source>
</reference>
<evidence type="ECO:0000313" key="1">
    <source>
        <dbReference type="EMBL" id="KAF2806669.1"/>
    </source>
</evidence>
<protein>
    <submittedName>
        <fullName evidence="1 3">Uncharacterized protein</fullName>
    </submittedName>
</protein>
<proteinExistence type="predicted"/>
<organism evidence="1">
    <name type="scientific">Mytilinidion resinicola</name>
    <dbReference type="NCBI Taxonomy" id="574789"/>
    <lineage>
        <taxon>Eukaryota</taxon>
        <taxon>Fungi</taxon>
        <taxon>Dikarya</taxon>
        <taxon>Ascomycota</taxon>
        <taxon>Pezizomycotina</taxon>
        <taxon>Dothideomycetes</taxon>
        <taxon>Pleosporomycetidae</taxon>
        <taxon>Mytilinidiales</taxon>
        <taxon>Mytilinidiaceae</taxon>
        <taxon>Mytilinidion</taxon>
    </lineage>
</organism>
<dbReference type="Proteomes" id="UP000504636">
    <property type="component" value="Unplaced"/>
</dbReference>
<evidence type="ECO:0000313" key="2">
    <source>
        <dbReference type="Proteomes" id="UP000504636"/>
    </source>
</evidence>